<organism evidence="2 3">
    <name type="scientific">Schizothecium vesticola</name>
    <dbReference type="NCBI Taxonomy" id="314040"/>
    <lineage>
        <taxon>Eukaryota</taxon>
        <taxon>Fungi</taxon>
        <taxon>Dikarya</taxon>
        <taxon>Ascomycota</taxon>
        <taxon>Pezizomycotina</taxon>
        <taxon>Sordariomycetes</taxon>
        <taxon>Sordariomycetidae</taxon>
        <taxon>Sordariales</taxon>
        <taxon>Schizotheciaceae</taxon>
        <taxon>Schizothecium</taxon>
    </lineage>
</organism>
<reference evidence="2" key="1">
    <citation type="submission" date="2023-06" db="EMBL/GenBank/DDBJ databases">
        <title>Genome-scale phylogeny and comparative genomics of the fungal order Sordariales.</title>
        <authorList>
            <consortium name="Lawrence Berkeley National Laboratory"/>
            <person name="Hensen N."/>
            <person name="Bonometti L."/>
            <person name="Westerberg I."/>
            <person name="Brannstrom I.O."/>
            <person name="Guillou S."/>
            <person name="Cros-Aarteil S."/>
            <person name="Calhoun S."/>
            <person name="Haridas S."/>
            <person name="Kuo A."/>
            <person name="Mondo S."/>
            <person name="Pangilinan J."/>
            <person name="Riley R."/>
            <person name="LaButti K."/>
            <person name="Andreopoulos B."/>
            <person name="Lipzen A."/>
            <person name="Chen C."/>
            <person name="Yanf M."/>
            <person name="Daum C."/>
            <person name="Ng V."/>
            <person name="Clum A."/>
            <person name="Steindorff A."/>
            <person name="Ohm R."/>
            <person name="Martin F."/>
            <person name="Silar P."/>
            <person name="Natvig D."/>
            <person name="Lalanne C."/>
            <person name="Gautier V."/>
            <person name="Ament-velasquez S.L."/>
            <person name="Kruys A."/>
            <person name="Hutchinson M.I."/>
            <person name="Powell A.J."/>
            <person name="Barry K."/>
            <person name="Miller A.N."/>
            <person name="Grigoriev I.V."/>
            <person name="Debuchy R."/>
            <person name="Gladieux P."/>
            <person name="Thoren M.H."/>
            <person name="Johannesson H."/>
        </authorList>
    </citation>
    <scope>NUCLEOTIDE SEQUENCE</scope>
    <source>
        <strain evidence="2">SMH3187-1</strain>
    </source>
</reference>
<accession>A0AA40KC78</accession>
<evidence type="ECO:0000313" key="3">
    <source>
        <dbReference type="Proteomes" id="UP001172155"/>
    </source>
</evidence>
<comment type="caution">
    <text evidence="2">The sequence shown here is derived from an EMBL/GenBank/DDBJ whole genome shotgun (WGS) entry which is preliminary data.</text>
</comment>
<feature type="compositionally biased region" description="Basic and acidic residues" evidence="1">
    <location>
        <begin position="171"/>
        <end position="185"/>
    </location>
</feature>
<name>A0AA40KC78_9PEZI</name>
<proteinExistence type="predicted"/>
<protein>
    <submittedName>
        <fullName evidence="2">Uncharacterized protein</fullName>
    </submittedName>
</protein>
<dbReference type="AlphaFoldDB" id="A0AA40KC78"/>
<keyword evidence="3" id="KW-1185">Reference proteome</keyword>
<sequence length="214" mass="22992">MDEPRPYAKPGTLTTIGTGMPPPRACEAAQDAMIGRTGQDRCQRLMRPTARWWVPRWWCGGGREHLRGALPAQGPCRPPGRFKFGPIRDSGKPSLGGLGDATTRPPSFPTCQLAAPASCWRGSWPPSVSLQAPRRPVEEDDGLAQGIGGRDGRGRLGGWSFASGGEETDERTERYELAEHPEHPDLSGPRIRQELAAINGPLGGRRTRIGGGGA</sequence>
<feature type="region of interest" description="Disordered" evidence="1">
    <location>
        <begin position="1"/>
        <end position="22"/>
    </location>
</feature>
<gene>
    <name evidence="2" type="ORF">B0T18DRAFT_16133</name>
</gene>
<evidence type="ECO:0000256" key="1">
    <source>
        <dbReference type="SAM" id="MobiDB-lite"/>
    </source>
</evidence>
<feature type="region of interest" description="Disordered" evidence="1">
    <location>
        <begin position="128"/>
        <end position="190"/>
    </location>
</feature>
<evidence type="ECO:0000313" key="2">
    <source>
        <dbReference type="EMBL" id="KAK0753481.1"/>
    </source>
</evidence>
<dbReference type="Proteomes" id="UP001172155">
    <property type="component" value="Unassembled WGS sequence"/>
</dbReference>
<dbReference type="EMBL" id="JAUKUD010000001">
    <property type="protein sequence ID" value="KAK0753481.1"/>
    <property type="molecule type" value="Genomic_DNA"/>
</dbReference>